<feature type="region of interest" description="Disordered" evidence="2">
    <location>
        <begin position="163"/>
        <end position="203"/>
    </location>
</feature>
<name>A0A6L2L3T8_TANCI</name>
<reference evidence="3" key="1">
    <citation type="journal article" date="2019" name="Sci. Rep.">
        <title>Draft genome of Tanacetum cinerariifolium, the natural source of mosquito coil.</title>
        <authorList>
            <person name="Yamashiro T."/>
            <person name="Shiraishi A."/>
            <person name="Satake H."/>
            <person name="Nakayama K."/>
        </authorList>
    </citation>
    <scope>NUCLEOTIDE SEQUENCE</scope>
</reference>
<feature type="compositionally biased region" description="Polar residues" evidence="2">
    <location>
        <begin position="182"/>
        <end position="203"/>
    </location>
</feature>
<feature type="coiled-coil region" evidence="1">
    <location>
        <begin position="572"/>
        <end position="627"/>
    </location>
</feature>
<evidence type="ECO:0000256" key="2">
    <source>
        <dbReference type="SAM" id="MobiDB-lite"/>
    </source>
</evidence>
<dbReference type="EMBL" id="BKCJ010003508">
    <property type="protein sequence ID" value="GEU55507.1"/>
    <property type="molecule type" value="Genomic_DNA"/>
</dbReference>
<evidence type="ECO:0008006" key="4">
    <source>
        <dbReference type="Google" id="ProtNLM"/>
    </source>
</evidence>
<organism evidence="3">
    <name type="scientific">Tanacetum cinerariifolium</name>
    <name type="common">Dalmatian daisy</name>
    <name type="synonym">Chrysanthemum cinerariifolium</name>
    <dbReference type="NCBI Taxonomy" id="118510"/>
    <lineage>
        <taxon>Eukaryota</taxon>
        <taxon>Viridiplantae</taxon>
        <taxon>Streptophyta</taxon>
        <taxon>Embryophyta</taxon>
        <taxon>Tracheophyta</taxon>
        <taxon>Spermatophyta</taxon>
        <taxon>Magnoliopsida</taxon>
        <taxon>eudicotyledons</taxon>
        <taxon>Gunneridae</taxon>
        <taxon>Pentapetalae</taxon>
        <taxon>asterids</taxon>
        <taxon>campanulids</taxon>
        <taxon>Asterales</taxon>
        <taxon>Asteraceae</taxon>
        <taxon>Asteroideae</taxon>
        <taxon>Anthemideae</taxon>
        <taxon>Anthemidinae</taxon>
        <taxon>Tanacetum</taxon>
    </lineage>
</organism>
<accession>A0A6L2L3T8</accession>
<keyword evidence="1" id="KW-0175">Coiled coil</keyword>
<sequence>MIVDSIQNGHYVWRMIATPEEPDLPIPVPESFHEQTDEELTENDLKRIDADDQAIQTILLGLPEDVYVTVDSCETAMEIWECVRQMMKENIASNLKFLNNLQPEWKRHVTIVRQTKNLHEADFTQIYDFLKMNQDKVNKLRAERLEKSHDPLVLMAHSQNSFNFPTAHKDQSSSSTHSQKSFPINNKYNPQQSLNQNFMQPPTTSLEDINDPTEAINATLILFAKAFQLTGSTNNNQRTSSNPRDRQITQPQGYNAWQNGRIQVAQKAVQNAGVQSGGNHNGLVVVPGIANQSGTGNVVAARAEGTGIGNQARDVAYLQTQLLIAQKEEARIQPQAEEFDFMAAAGDLDEIEEVNANCILMENLQHASTSDTQLDKALVYDTYGSAEKMDLGYPNPSYLKNAQLKQQSLYNGNLLLEEHDPPAVYDSEETLELAQESHEKMRFLKKEIKPANYAKINHLSGVFVPQTTKSKEELFLSNVSNMVIDSKPIYIPNEDLSNDATLSVARNHDIMSIVQNGFDDVPSDLRTELDRTKEKLELCIIKKEKEYVVLWNNWYTKCKECKYDKISYDKAYNDMQQMVERLQAQLRDLEGKSIDTPSASNTLDPLNQKLESKIVELKFQVVNYEREISHLKTTYKNLFYSISSNRAHAKLHDLIYENAKLRARVFENTFESMKNASGTSVTPYVDKRKLSAVTHHSKKVHASIPSHSVPQPREFNVMKHRNVIVLFLRLGSTTLVCKVIVTLNKFKAAIRETLL</sequence>
<proteinExistence type="predicted"/>
<feature type="compositionally biased region" description="Low complexity" evidence="2">
    <location>
        <begin position="172"/>
        <end position="181"/>
    </location>
</feature>
<dbReference type="AlphaFoldDB" id="A0A6L2L3T8"/>
<evidence type="ECO:0000313" key="3">
    <source>
        <dbReference type="EMBL" id="GEU55507.1"/>
    </source>
</evidence>
<evidence type="ECO:0000256" key="1">
    <source>
        <dbReference type="SAM" id="Coils"/>
    </source>
</evidence>
<protein>
    <recommendedName>
        <fullName evidence="4">Gag-Pol polyprotein</fullName>
    </recommendedName>
</protein>
<gene>
    <name evidence="3" type="ORF">Tci_027485</name>
</gene>
<comment type="caution">
    <text evidence="3">The sequence shown here is derived from an EMBL/GenBank/DDBJ whole genome shotgun (WGS) entry which is preliminary data.</text>
</comment>